<dbReference type="Pfam" id="PF03392">
    <property type="entry name" value="OS-D"/>
    <property type="match status" value="1"/>
</dbReference>
<keyword evidence="1" id="KW-0732">Signal</keyword>
<feature type="chain" id="PRO_5043040068" description="Chemosensory protein" evidence="1">
    <location>
        <begin position="17"/>
        <end position="121"/>
    </location>
</feature>
<dbReference type="PANTHER" id="PTHR11257:SF13">
    <property type="entry name" value="GEO07322P1"/>
    <property type="match status" value="1"/>
</dbReference>
<dbReference type="PANTHER" id="PTHR11257">
    <property type="entry name" value="CHEMOSENSORY PROTEIN-RELATED"/>
    <property type="match status" value="1"/>
</dbReference>
<evidence type="ECO:0000313" key="3">
    <source>
        <dbReference type="Proteomes" id="UP001378592"/>
    </source>
</evidence>
<evidence type="ECO:0008006" key="4">
    <source>
        <dbReference type="Google" id="ProtNLM"/>
    </source>
</evidence>
<protein>
    <recommendedName>
        <fullName evidence="4">Chemosensory protein</fullName>
    </recommendedName>
</protein>
<dbReference type="AlphaFoldDB" id="A0AAN9VNS6"/>
<keyword evidence="3" id="KW-1185">Reference proteome</keyword>
<dbReference type="InterPro" id="IPR036682">
    <property type="entry name" value="OS_D_A10/PebIII_sf"/>
</dbReference>
<gene>
    <name evidence="2" type="ORF">R5R35_001870</name>
</gene>
<feature type="signal peptide" evidence="1">
    <location>
        <begin position="1"/>
        <end position="16"/>
    </location>
</feature>
<dbReference type="Gene3D" id="1.10.2080.10">
    <property type="entry name" value="Insect odorant-binding protein A10/Ejaculatory bulb-specific protein 3"/>
    <property type="match status" value="1"/>
</dbReference>
<dbReference type="SUPFAM" id="SSF100910">
    <property type="entry name" value="Chemosensory protein Csp2"/>
    <property type="match status" value="1"/>
</dbReference>
<dbReference type="Proteomes" id="UP001378592">
    <property type="component" value="Unassembled WGS sequence"/>
</dbReference>
<accession>A0AAN9VNS6</accession>
<evidence type="ECO:0000256" key="1">
    <source>
        <dbReference type="SAM" id="SignalP"/>
    </source>
</evidence>
<sequence>MKTLVFLCLAVATVMAVEKYPDQWDNYPIDDVLKNDRVLVVYIKCALQDTPCSNKEAELLHQYLPEAIRTGCERCTDKQKELARYVIRFLREHKPQEWTSIVNKYDPTGEFRAKYEHFLKA</sequence>
<name>A0AAN9VNS6_9ORTH</name>
<organism evidence="2 3">
    <name type="scientific">Gryllus longicercus</name>
    <dbReference type="NCBI Taxonomy" id="2509291"/>
    <lineage>
        <taxon>Eukaryota</taxon>
        <taxon>Metazoa</taxon>
        <taxon>Ecdysozoa</taxon>
        <taxon>Arthropoda</taxon>
        <taxon>Hexapoda</taxon>
        <taxon>Insecta</taxon>
        <taxon>Pterygota</taxon>
        <taxon>Neoptera</taxon>
        <taxon>Polyneoptera</taxon>
        <taxon>Orthoptera</taxon>
        <taxon>Ensifera</taxon>
        <taxon>Gryllidea</taxon>
        <taxon>Grylloidea</taxon>
        <taxon>Gryllidae</taxon>
        <taxon>Gryllinae</taxon>
        <taxon>Gryllus</taxon>
    </lineage>
</organism>
<proteinExistence type="predicted"/>
<evidence type="ECO:0000313" key="2">
    <source>
        <dbReference type="EMBL" id="KAK7865385.1"/>
    </source>
</evidence>
<dbReference type="EMBL" id="JAZDUA010000178">
    <property type="protein sequence ID" value="KAK7865385.1"/>
    <property type="molecule type" value="Genomic_DNA"/>
</dbReference>
<comment type="caution">
    <text evidence="2">The sequence shown here is derived from an EMBL/GenBank/DDBJ whole genome shotgun (WGS) entry which is preliminary data.</text>
</comment>
<reference evidence="2 3" key="1">
    <citation type="submission" date="2024-03" db="EMBL/GenBank/DDBJ databases">
        <title>The genome assembly and annotation of the cricket Gryllus longicercus Weissman &amp; Gray.</title>
        <authorList>
            <person name="Szrajer S."/>
            <person name="Gray D."/>
            <person name="Ylla G."/>
        </authorList>
    </citation>
    <scope>NUCLEOTIDE SEQUENCE [LARGE SCALE GENOMIC DNA]</scope>
    <source>
        <strain evidence="2">DAG 2021-001</strain>
        <tissue evidence="2">Whole body minus gut</tissue>
    </source>
</reference>
<dbReference type="InterPro" id="IPR005055">
    <property type="entry name" value="A10/PebIII"/>
</dbReference>